<accession>A0A168ATU0</accession>
<name>A0A168ATU0_CORDF</name>
<comment type="caution">
    <text evidence="2">The sequence shown here is derived from an EMBL/GenBank/DDBJ whole genome shotgun (WGS) entry which is preliminary data.</text>
</comment>
<keyword evidence="3" id="KW-1185">Reference proteome</keyword>
<evidence type="ECO:0000256" key="1">
    <source>
        <dbReference type="SAM" id="MobiDB-lite"/>
    </source>
</evidence>
<dbReference type="OrthoDB" id="4869202at2759"/>
<dbReference type="AlphaFoldDB" id="A0A168ATU0"/>
<feature type="region of interest" description="Disordered" evidence="1">
    <location>
        <begin position="99"/>
        <end position="144"/>
    </location>
</feature>
<feature type="compositionally biased region" description="Polar residues" evidence="1">
    <location>
        <begin position="59"/>
        <end position="68"/>
    </location>
</feature>
<reference evidence="2 3" key="1">
    <citation type="journal article" date="2016" name="Genome Biol. Evol.">
        <title>Divergent and convergent evolution of fungal pathogenicity.</title>
        <authorList>
            <person name="Shang Y."/>
            <person name="Xiao G."/>
            <person name="Zheng P."/>
            <person name="Cen K."/>
            <person name="Zhan S."/>
            <person name="Wang C."/>
        </authorList>
    </citation>
    <scope>NUCLEOTIDE SEQUENCE [LARGE SCALE GENOMIC DNA]</scope>
    <source>
        <strain evidence="2 3">RCEF 1005</strain>
    </source>
</reference>
<organism evidence="2 3">
    <name type="scientific">Akanthomyces lecanii RCEF 1005</name>
    <dbReference type="NCBI Taxonomy" id="1081108"/>
    <lineage>
        <taxon>Eukaryota</taxon>
        <taxon>Fungi</taxon>
        <taxon>Dikarya</taxon>
        <taxon>Ascomycota</taxon>
        <taxon>Pezizomycotina</taxon>
        <taxon>Sordariomycetes</taxon>
        <taxon>Hypocreomycetidae</taxon>
        <taxon>Hypocreales</taxon>
        <taxon>Cordycipitaceae</taxon>
        <taxon>Akanthomyces</taxon>
        <taxon>Cordyceps confragosa</taxon>
    </lineage>
</organism>
<dbReference type="EMBL" id="AZHF01000011">
    <property type="protein sequence ID" value="OAA69180.1"/>
    <property type="molecule type" value="Genomic_DNA"/>
</dbReference>
<sequence>MDSMRILDQHIDRSMWPIEPAEAAKYQFIWTTTAPRSHRAEAADCCSRRRRPREDDECTLTSTSTESPEGNKKGAATAQNGSGLLQACWRSVKAPRKQMKRLLSTKEKAAAGGKTQKYDGDRRWSETTLVESPSCPAERKEAEK</sequence>
<evidence type="ECO:0000313" key="2">
    <source>
        <dbReference type="EMBL" id="OAA69180.1"/>
    </source>
</evidence>
<protein>
    <submittedName>
        <fullName evidence="2">Uncharacterized protein</fullName>
    </submittedName>
</protein>
<feature type="compositionally biased region" description="Basic and acidic residues" evidence="1">
    <location>
        <begin position="116"/>
        <end position="125"/>
    </location>
</feature>
<evidence type="ECO:0000313" key="3">
    <source>
        <dbReference type="Proteomes" id="UP000076881"/>
    </source>
</evidence>
<feature type="region of interest" description="Disordered" evidence="1">
    <location>
        <begin position="40"/>
        <end position="80"/>
    </location>
</feature>
<dbReference type="Proteomes" id="UP000076881">
    <property type="component" value="Unassembled WGS sequence"/>
</dbReference>
<gene>
    <name evidence="2" type="ORF">LEL_10056</name>
</gene>
<proteinExistence type="predicted"/>